<name>A0A160TRR1_9ZZZZ</name>
<dbReference type="EMBL" id="CZRL01000086">
    <property type="protein sequence ID" value="CUS52683.1"/>
    <property type="molecule type" value="Genomic_DNA"/>
</dbReference>
<proteinExistence type="predicted"/>
<gene>
    <name evidence="1" type="ORF">MGWOODY_XGa586</name>
</gene>
<evidence type="ECO:0000313" key="1">
    <source>
        <dbReference type="EMBL" id="CUS52683.1"/>
    </source>
</evidence>
<sequence length="59" mass="6453">MNGSRLDSVDDACTGLLLFRAQTATDGVQSMLIIFGVRVSLGYNVVQPDCDGFQRTRIM</sequence>
<reference evidence="1" key="1">
    <citation type="submission" date="2015-10" db="EMBL/GenBank/DDBJ databases">
        <authorList>
            <person name="Gilbert D.G."/>
        </authorList>
    </citation>
    <scope>NUCLEOTIDE SEQUENCE</scope>
</reference>
<dbReference type="AlphaFoldDB" id="A0A160TRR1"/>
<protein>
    <submittedName>
        <fullName evidence="1">Uncharacterized protein</fullName>
    </submittedName>
</protein>
<organism evidence="1">
    <name type="scientific">hydrothermal vent metagenome</name>
    <dbReference type="NCBI Taxonomy" id="652676"/>
    <lineage>
        <taxon>unclassified sequences</taxon>
        <taxon>metagenomes</taxon>
        <taxon>ecological metagenomes</taxon>
    </lineage>
</organism>
<accession>A0A160TRR1</accession>